<dbReference type="Pfam" id="PF01507">
    <property type="entry name" value="PAPS_reduct"/>
    <property type="match status" value="1"/>
</dbReference>
<keyword evidence="4" id="KW-0479">Metal-binding</keyword>
<dbReference type="NCBIfam" id="TIGR00434">
    <property type="entry name" value="cysH"/>
    <property type="match status" value="1"/>
</dbReference>
<dbReference type="GeneID" id="31893225"/>
<dbReference type="InterPro" id="IPR002500">
    <property type="entry name" value="PAPS_reduct_dom"/>
</dbReference>
<comment type="subcellular location">
    <subcellularLocation>
        <location evidence="4">Cytoplasm</location>
    </subcellularLocation>
</comment>
<dbReference type="GO" id="GO:0070814">
    <property type="term" value="P:hydrogen sulfide biosynthetic process"/>
    <property type="evidence" value="ECO:0007669"/>
    <property type="project" value="UniProtKB-UniRule"/>
</dbReference>
<evidence type="ECO:0000313" key="7">
    <source>
        <dbReference type="Proteomes" id="UP000046373"/>
    </source>
</evidence>
<dbReference type="NCBIfam" id="NF002537">
    <property type="entry name" value="PRK02090.1"/>
    <property type="match status" value="1"/>
</dbReference>
<reference evidence="6 7" key="1">
    <citation type="submission" date="2014-08" db="EMBL/GenBank/DDBJ databases">
        <authorList>
            <person name="Moulin Lionel"/>
        </authorList>
    </citation>
    <scope>NUCLEOTIDE SEQUENCE [LARGE SCALE GENOMIC DNA]</scope>
</reference>
<dbReference type="EC" id="1.8.4.10" evidence="4"/>
<evidence type="ECO:0000256" key="3">
    <source>
        <dbReference type="ARBA" id="ARBA00024327"/>
    </source>
</evidence>
<sequence length="254" mass="27755">MLAKPRPLDRTGSVETGVAAEAAGLDALHGHLKPIEIIERAARDLFRGEVAAVSSFGADSAVLLHMISEIDRSLPVIFLDTGKHFEETLGYRDALVADFGLTDIRVIQPEEAALERVDPTGRLHETDTDACCNVRKVEPLARGVEPFRAWFTGRKRFQASTRAALPVFEAVGSRIRINPLAHWTTSDQADYMRAHALRENPLVAYGYLSIGCYPCTQPVQPGEDARSGRWAGHAKTECGIHLSGLEKSLTDASL</sequence>
<comment type="pathway">
    <text evidence="3 4">Sulfur metabolism; hydrogen sulfide biosynthesis; sulfite from sulfate.</text>
</comment>
<dbReference type="GO" id="GO:0046872">
    <property type="term" value="F:metal ion binding"/>
    <property type="evidence" value="ECO:0007669"/>
    <property type="project" value="UniProtKB-KW"/>
</dbReference>
<keyword evidence="4" id="KW-0411">Iron-sulfur</keyword>
<dbReference type="GO" id="GO:0005737">
    <property type="term" value="C:cytoplasm"/>
    <property type="evidence" value="ECO:0007669"/>
    <property type="project" value="UniProtKB-SubCell"/>
</dbReference>
<feature type="binding site" evidence="4">
    <location>
        <position position="131"/>
    </location>
    <ligand>
        <name>[4Fe-4S] cluster</name>
        <dbReference type="ChEBI" id="CHEBI:49883"/>
    </ligand>
</feature>
<evidence type="ECO:0000256" key="2">
    <source>
        <dbReference type="ARBA" id="ARBA00023002"/>
    </source>
</evidence>
<proteinExistence type="inferred from homology"/>
<dbReference type="InterPro" id="IPR004511">
    <property type="entry name" value="PAPS/APS_Rdtase"/>
</dbReference>
<dbReference type="SUPFAM" id="SSF52402">
    <property type="entry name" value="Adenine nucleotide alpha hydrolases-like"/>
    <property type="match status" value="1"/>
</dbReference>
<feature type="domain" description="Phosphoadenosine phosphosulphate reductase" evidence="5">
    <location>
        <begin position="51"/>
        <end position="218"/>
    </location>
</feature>
<protein>
    <recommendedName>
        <fullName evidence="4">Adenosine 5'-phosphosulfate reductase</fullName>
        <shortName evidence="4">APS reductase</shortName>
        <ecNumber evidence="4">1.8.4.10</ecNumber>
    </recommendedName>
    <alternativeName>
        <fullName evidence="4">5'-adenylylsulfate reductase</fullName>
    </alternativeName>
    <alternativeName>
        <fullName evidence="4">Thioredoxin-dependent 5'-adenylylsulfate reductase</fullName>
    </alternativeName>
</protein>
<feature type="binding site" evidence="4">
    <location>
        <position position="215"/>
    </location>
    <ligand>
        <name>[4Fe-4S] cluster</name>
        <dbReference type="ChEBI" id="CHEBI:49883"/>
    </ligand>
</feature>
<dbReference type="HAMAP" id="MF_00063">
    <property type="entry name" value="CysH"/>
    <property type="match status" value="1"/>
</dbReference>
<dbReference type="Gene3D" id="3.40.50.620">
    <property type="entry name" value="HUPs"/>
    <property type="match status" value="1"/>
</dbReference>
<dbReference type="GO" id="GO:0004604">
    <property type="term" value="F:phosphoadenylyl-sulfate reductase (thioredoxin) activity"/>
    <property type="evidence" value="ECO:0007669"/>
    <property type="project" value="UniProtKB-UniRule"/>
</dbReference>
<dbReference type="PANTHER" id="PTHR46509">
    <property type="entry name" value="PHOSPHOADENOSINE PHOSPHOSULFATE REDUCTASE"/>
    <property type="match status" value="1"/>
</dbReference>
<name>A0A090FT46_MESPL</name>
<dbReference type="CDD" id="cd23945">
    <property type="entry name" value="PAPS_reductase"/>
    <property type="match status" value="1"/>
</dbReference>
<comment type="similarity">
    <text evidence="1 4">Belongs to the PAPS reductase family. CysH subfamily.</text>
</comment>
<keyword evidence="4" id="KW-0963">Cytoplasm</keyword>
<evidence type="ECO:0000313" key="6">
    <source>
        <dbReference type="EMBL" id="CDX44801.1"/>
    </source>
</evidence>
<dbReference type="EMBL" id="CCNB01000043">
    <property type="protein sequence ID" value="CDX44801.1"/>
    <property type="molecule type" value="Genomic_DNA"/>
</dbReference>
<keyword evidence="2 4" id="KW-0560">Oxidoreductase</keyword>
<evidence type="ECO:0000256" key="1">
    <source>
        <dbReference type="ARBA" id="ARBA00009732"/>
    </source>
</evidence>
<evidence type="ECO:0000256" key="4">
    <source>
        <dbReference type="HAMAP-Rule" id="MF_00063"/>
    </source>
</evidence>
<dbReference type="GO" id="GO:0019379">
    <property type="term" value="P:sulfate assimilation, phosphoadenylyl sulfate reduction by phosphoadenylyl-sulfate reductase (thioredoxin)"/>
    <property type="evidence" value="ECO:0007669"/>
    <property type="project" value="UniProtKB-UniRule"/>
</dbReference>
<dbReference type="InterPro" id="IPR014729">
    <property type="entry name" value="Rossmann-like_a/b/a_fold"/>
</dbReference>
<feature type="binding site" evidence="4">
    <location>
        <position position="212"/>
    </location>
    <ligand>
        <name>[4Fe-4S] cluster</name>
        <dbReference type="ChEBI" id="CHEBI:49883"/>
    </ligand>
</feature>
<accession>A0A090FT46</accession>
<organism evidence="6 7">
    <name type="scientific">Mesorhizobium plurifarium</name>
    <dbReference type="NCBI Taxonomy" id="69974"/>
    <lineage>
        <taxon>Bacteria</taxon>
        <taxon>Pseudomonadati</taxon>
        <taxon>Pseudomonadota</taxon>
        <taxon>Alphaproteobacteria</taxon>
        <taxon>Hyphomicrobiales</taxon>
        <taxon>Phyllobacteriaceae</taxon>
        <taxon>Mesorhizobium</taxon>
    </lineage>
</organism>
<gene>
    <name evidence="4 6" type="primary">cysH</name>
    <name evidence="6" type="ORF">MPLDJ20_60728</name>
</gene>
<dbReference type="GO" id="GO:0043866">
    <property type="term" value="F:adenylyl-sulfate reductase (thioredoxin) activity"/>
    <property type="evidence" value="ECO:0007669"/>
    <property type="project" value="UniProtKB-EC"/>
</dbReference>
<dbReference type="Proteomes" id="UP000046373">
    <property type="component" value="Unassembled WGS sequence"/>
</dbReference>
<evidence type="ECO:0000259" key="5">
    <source>
        <dbReference type="Pfam" id="PF01507"/>
    </source>
</evidence>
<dbReference type="PANTHER" id="PTHR46509:SF1">
    <property type="entry name" value="PHOSPHOADENOSINE PHOSPHOSULFATE REDUCTASE"/>
    <property type="match status" value="1"/>
</dbReference>
<comment type="function">
    <text evidence="4">Catalyzes the formation of sulfite from adenosine 5'-phosphosulfate (APS) using thioredoxin as an electron donor.</text>
</comment>
<comment type="cofactor">
    <cofactor evidence="4">
        <name>[4Fe-4S] cluster</name>
        <dbReference type="ChEBI" id="CHEBI:49883"/>
    </cofactor>
    <text evidence="4">Binds 1 [4Fe-4S] cluster per subunit.</text>
</comment>
<comment type="catalytic activity">
    <reaction evidence="4">
        <text>[thioredoxin]-disulfide + sulfite + AMP + 2 H(+) = adenosine 5'-phosphosulfate + [thioredoxin]-dithiol</text>
        <dbReference type="Rhea" id="RHEA:21976"/>
        <dbReference type="Rhea" id="RHEA-COMP:10698"/>
        <dbReference type="Rhea" id="RHEA-COMP:10700"/>
        <dbReference type="ChEBI" id="CHEBI:15378"/>
        <dbReference type="ChEBI" id="CHEBI:17359"/>
        <dbReference type="ChEBI" id="CHEBI:29950"/>
        <dbReference type="ChEBI" id="CHEBI:50058"/>
        <dbReference type="ChEBI" id="CHEBI:58243"/>
        <dbReference type="ChEBI" id="CHEBI:456215"/>
        <dbReference type="EC" id="1.8.4.10"/>
    </reaction>
</comment>
<feature type="active site" description="Nucleophile; cysteine thiosulfonate intermediate" evidence="4">
    <location>
        <position position="238"/>
    </location>
</feature>
<dbReference type="PIRSF" id="PIRSF000857">
    <property type="entry name" value="PAPS_reductase"/>
    <property type="match status" value="1"/>
</dbReference>
<dbReference type="GO" id="GO:0051539">
    <property type="term" value="F:4 iron, 4 sulfur cluster binding"/>
    <property type="evidence" value="ECO:0007669"/>
    <property type="project" value="UniProtKB-UniRule"/>
</dbReference>
<feature type="binding site" evidence="4">
    <location>
        <position position="132"/>
    </location>
    <ligand>
        <name>[4Fe-4S] cluster</name>
        <dbReference type="ChEBI" id="CHEBI:49883"/>
    </ligand>
</feature>
<keyword evidence="4" id="KW-0408">Iron</keyword>
<dbReference type="AlphaFoldDB" id="A0A090FT46"/>